<dbReference type="EMBL" id="JACGWJ010000029">
    <property type="protein sequence ID" value="KAL0303117.1"/>
    <property type="molecule type" value="Genomic_DNA"/>
</dbReference>
<comment type="caution">
    <text evidence="3">The sequence shown here is derived from an EMBL/GenBank/DDBJ whole genome shotgun (WGS) entry which is preliminary data.</text>
</comment>
<feature type="domain" description="Reverse transcriptase" evidence="1">
    <location>
        <begin position="80"/>
        <end position="192"/>
    </location>
</feature>
<sequence>MNEQLLLPFTADEVKSALFQMYPYKSPGPDGLSPVFFQKYWQIVGPDVTSFVLVFLNDRDFDPKFNYTYIVLIPKCHNPESMSQFRPISLCSITYKLASKAIANRLKPLLTSIVSETQSAFLPGRLITDNVLVAYEINHFLAHKYWGSTGHAALKLDLSKTYDRVEWSFLERRSLATSLAKRKQQVSLKEWLLVVGALAFPISSLQTIRSFFVKPRPKNFRCIRSCLGPQEGGLGLRRLSIFNLAMLAKQLWRIISQPHSLLSRVLKQKYFLMSDVLSAPIGHGCSFTWRSILAARSVILLGSQWQLGDGTTARIWLDRWIPRPISLRVITAPNQLPLDATVNALFVQGGEDWNENLVKVRSAYHLMFTTKSSTGSSSLGPPNWNFIWQTEVPPKVRLLAWKIFRDALPTGLRLMQCGVQTGSGCVWCGRDDEDLLHLLLRCHYPRLVWALSAIPFSSLVCGHNNPESWLRGLYQRLEKDSFSRVLLICWFLWWARNKLIFENTSIVADELLDHVLGYEACLQKRFLGAEGQEASRQAHHNIPETLING</sequence>
<feature type="domain" description="Reverse transcriptase zinc-binding" evidence="2">
    <location>
        <begin position="360"/>
        <end position="449"/>
    </location>
</feature>
<evidence type="ECO:0000259" key="1">
    <source>
        <dbReference type="Pfam" id="PF00078"/>
    </source>
</evidence>
<reference evidence="3" key="2">
    <citation type="journal article" date="2024" name="Plant">
        <title>Genomic evolution and insights into agronomic trait innovations of Sesamum species.</title>
        <authorList>
            <person name="Miao H."/>
            <person name="Wang L."/>
            <person name="Qu L."/>
            <person name="Liu H."/>
            <person name="Sun Y."/>
            <person name="Le M."/>
            <person name="Wang Q."/>
            <person name="Wei S."/>
            <person name="Zheng Y."/>
            <person name="Lin W."/>
            <person name="Duan Y."/>
            <person name="Cao H."/>
            <person name="Xiong S."/>
            <person name="Wang X."/>
            <person name="Wei L."/>
            <person name="Li C."/>
            <person name="Ma Q."/>
            <person name="Ju M."/>
            <person name="Zhao R."/>
            <person name="Li G."/>
            <person name="Mu C."/>
            <person name="Tian Q."/>
            <person name="Mei H."/>
            <person name="Zhang T."/>
            <person name="Gao T."/>
            <person name="Zhang H."/>
        </authorList>
    </citation>
    <scope>NUCLEOTIDE SEQUENCE</scope>
    <source>
        <strain evidence="3">G02</strain>
    </source>
</reference>
<protein>
    <submittedName>
        <fullName evidence="3">Mitochondrial protein</fullName>
    </submittedName>
</protein>
<gene>
    <name evidence="3" type="ORF">Sradi_6179800</name>
</gene>
<dbReference type="SUPFAM" id="SSF56672">
    <property type="entry name" value="DNA/RNA polymerases"/>
    <property type="match status" value="1"/>
</dbReference>
<evidence type="ECO:0000313" key="3">
    <source>
        <dbReference type="EMBL" id="KAL0303117.1"/>
    </source>
</evidence>
<dbReference type="Pfam" id="PF13966">
    <property type="entry name" value="zf-RVT"/>
    <property type="match status" value="1"/>
</dbReference>
<dbReference type="Pfam" id="PF00078">
    <property type="entry name" value="RVT_1"/>
    <property type="match status" value="1"/>
</dbReference>
<dbReference type="AlphaFoldDB" id="A0AAW2K938"/>
<dbReference type="InterPro" id="IPR052343">
    <property type="entry name" value="Retrotransposon-Effector_Assoc"/>
</dbReference>
<dbReference type="InterPro" id="IPR026960">
    <property type="entry name" value="RVT-Znf"/>
</dbReference>
<accession>A0AAW2K938</accession>
<dbReference type="InterPro" id="IPR043502">
    <property type="entry name" value="DNA/RNA_pol_sf"/>
</dbReference>
<name>A0AAW2K938_SESRA</name>
<organism evidence="3">
    <name type="scientific">Sesamum radiatum</name>
    <name type="common">Black benniseed</name>
    <dbReference type="NCBI Taxonomy" id="300843"/>
    <lineage>
        <taxon>Eukaryota</taxon>
        <taxon>Viridiplantae</taxon>
        <taxon>Streptophyta</taxon>
        <taxon>Embryophyta</taxon>
        <taxon>Tracheophyta</taxon>
        <taxon>Spermatophyta</taxon>
        <taxon>Magnoliopsida</taxon>
        <taxon>eudicotyledons</taxon>
        <taxon>Gunneridae</taxon>
        <taxon>Pentapetalae</taxon>
        <taxon>asterids</taxon>
        <taxon>lamiids</taxon>
        <taxon>Lamiales</taxon>
        <taxon>Pedaliaceae</taxon>
        <taxon>Sesamum</taxon>
    </lineage>
</organism>
<reference evidence="3" key="1">
    <citation type="submission" date="2020-06" db="EMBL/GenBank/DDBJ databases">
        <authorList>
            <person name="Li T."/>
            <person name="Hu X."/>
            <person name="Zhang T."/>
            <person name="Song X."/>
            <person name="Zhang H."/>
            <person name="Dai N."/>
            <person name="Sheng W."/>
            <person name="Hou X."/>
            <person name="Wei L."/>
        </authorList>
    </citation>
    <scope>NUCLEOTIDE SEQUENCE</scope>
    <source>
        <strain evidence="3">G02</strain>
        <tissue evidence="3">Leaf</tissue>
    </source>
</reference>
<dbReference type="InterPro" id="IPR000477">
    <property type="entry name" value="RT_dom"/>
</dbReference>
<dbReference type="PANTHER" id="PTHR46890:SF48">
    <property type="entry name" value="RNA-DIRECTED DNA POLYMERASE"/>
    <property type="match status" value="1"/>
</dbReference>
<evidence type="ECO:0000259" key="2">
    <source>
        <dbReference type="Pfam" id="PF13966"/>
    </source>
</evidence>
<dbReference type="CDD" id="cd01650">
    <property type="entry name" value="RT_nLTR_like"/>
    <property type="match status" value="1"/>
</dbReference>
<dbReference type="PANTHER" id="PTHR46890">
    <property type="entry name" value="NON-LTR RETROLELEMENT REVERSE TRANSCRIPTASE-LIKE PROTEIN-RELATED"/>
    <property type="match status" value="1"/>
</dbReference>
<proteinExistence type="predicted"/>